<keyword evidence="3" id="KW-0813">Transport</keyword>
<keyword evidence="6" id="KW-0653">Protein transport</keyword>
<keyword evidence="5" id="KW-0571">Peptide transport</keyword>
<accession>A0AAD6N0A2</accession>
<dbReference type="InterPro" id="IPR004813">
    <property type="entry name" value="OPT"/>
</dbReference>
<evidence type="ECO:0000256" key="9">
    <source>
        <dbReference type="SAM" id="MobiDB-lite"/>
    </source>
</evidence>
<keyword evidence="12" id="KW-1185">Reference proteome</keyword>
<organism evidence="11 12">
    <name type="scientific">Penicillium malachiteum</name>
    <dbReference type="NCBI Taxonomy" id="1324776"/>
    <lineage>
        <taxon>Eukaryota</taxon>
        <taxon>Fungi</taxon>
        <taxon>Dikarya</taxon>
        <taxon>Ascomycota</taxon>
        <taxon>Pezizomycotina</taxon>
        <taxon>Eurotiomycetes</taxon>
        <taxon>Eurotiomycetidae</taxon>
        <taxon>Eurotiales</taxon>
        <taxon>Aspergillaceae</taxon>
        <taxon>Penicillium</taxon>
    </lineage>
</organism>
<evidence type="ECO:0000256" key="3">
    <source>
        <dbReference type="ARBA" id="ARBA00022448"/>
    </source>
</evidence>
<dbReference type="AlphaFoldDB" id="A0AAD6N0A2"/>
<reference evidence="11" key="1">
    <citation type="journal article" date="2023" name="IMA Fungus">
        <title>Comparative genomic study of the Penicillium genus elucidates a diverse pangenome and 15 lateral gene transfer events.</title>
        <authorList>
            <person name="Petersen C."/>
            <person name="Sorensen T."/>
            <person name="Nielsen M.R."/>
            <person name="Sondergaard T.E."/>
            <person name="Sorensen J.L."/>
            <person name="Fitzpatrick D.A."/>
            <person name="Frisvad J.C."/>
            <person name="Nielsen K.L."/>
        </authorList>
    </citation>
    <scope>NUCLEOTIDE SEQUENCE</scope>
    <source>
        <strain evidence="11">IBT 17514</strain>
    </source>
</reference>
<feature type="transmembrane region" description="Helical" evidence="10">
    <location>
        <begin position="84"/>
        <end position="103"/>
    </location>
</feature>
<evidence type="ECO:0008006" key="13">
    <source>
        <dbReference type="Google" id="ProtNLM"/>
    </source>
</evidence>
<evidence type="ECO:0000313" key="11">
    <source>
        <dbReference type="EMBL" id="KAJ5738648.1"/>
    </source>
</evidence>
<feature type="transmembrane region" description="Helical" evidence="10">
    <location>
        <begin position="240"/>
        <end position="256"/>
    </location>
</feature>
<evidence type="ECO:0000256" key="10">
    <source>
        <dbReference type="SAM" id="Phobius"/>
    </source>
</evidence>
<feature type="transmembrane region" description="Helical" evidence="10">
    <location>
        <begin position="319"/>
        <end position="339"/>
    </location>
</feature>
<comment type="similarity">
    <text evidence="2">Belongs to the oligopeptide OPT transporter family.</text>
</comment>
<dbReference type="GO" id="GO:0016020">
    <property type="term" value="C:membrane"/>
    <property type="evidence" value="ECO:0007669"/>
    <property type="project" value="UniProtKB-SubCell"/>
</dbReference>
<dbReference type="EMBL" id="JAQJAN010000002">
    <property type="protein sequence ID" value="KAJ5738648.1"/>
    <property type="molecule type" value="Genomic_DNA"/>
</dbReference>
<dbReference type="GO" id="GO:0015031">
    <property type="term" value="P:protein transport"/>
    <property type="evidence" value="ECO:0007669"/>
    <property type="project" value="UniProtKB-KW"/>
</dbReference>
<dbReference type="Proteomes" id="UP001215712">
    <property type="component" value="Unassembled WGS sequence"/>
</dbReference>
<keyword evidence="7 10" id="KW-1133">Transmembrane helix</keyword>
<dbReference type="InterPro" id="IPR004648">
    <property type="entry name" value="Oligpept_transpt"/>
</dbReference>
<protein>
    <recommendedName>
        <fullName evidence="13">Oligopeptide transporter</fullName>
    </recommendedName>
</protein>
<evidence type="ECO:0000256" key="5">
    <source>
        <dbReference type="ARBA" id="ARBA00022856"/>
    </source>
</evidence>
<evidence type="ECO:0000256" key="2">
    <source>
        <dbReference type="ARBA" id="ARBA00008807"/>
    </source>
</evidence>
<feature type="transmembrane region" description="Helical" evidence="10">
    <location>
        <begin position="656"/>
        <end position="674"/>
    </location>
</feature>
<feature type="transmembrane region" description="Helical" evidence="10">
    <location>
        <begin position="503"/>
        <end position="533"/>
    </location>
</feature>
<sequence length="783" mass="87761">MADVKTSALPEEEVSSLGESPDVNVVDEKKVPVDVTTNSPQDVEEGNDFDEDIIHHPADQDDILTHTIHVQDDPTLNCFTFRTWFLGIGLAIFGGVISSIYYFKPQTVTVSTVFVAVLAYLLGEGMAFIIPRKGWIGKWLNPHPFNVKEHLAIIIMANSASTAATGIELLAVERLYYDAKLNGAMSIFLLFSSQMLGYGIAGLMRKTLVYPKAMLWPINIPVNNMLETLYRPRSETRKPLMVFGYVFLAIFCWEIIPEWIMPILTGVSIFCLANQKSATFTNIFGGSDGNEGMGLFSLCFDWDYISGGYSPLYYPVESLISQGVGVCLCLVVFSGVYYGNVWDAKRFPFLSQVLFSENATISNQLEWNQTLVIGSDNRIDQAALAVEGLPWFSATYVINILGSNMCISAGIVHMLLWHWKEMSVALTILHPRSIMQNLNPMNWNLKFWSSEVKADPNEDNYDPHYKLMMNYKAVPNWWFMLVLALSVTVALICLYKGDSTLPWWGFLISCLVAWAFLLIFGAMQATTGIVFIIQPMVQLIGGYIQPGNPVANMYFTLFGYNSVVQGALLSQDLKLAQYGHLAPRVTFTMQMIGTIIGAIFNYIMMNEIVTNQREILLSVEGTNIWSGQQVQQYNTLSVAWGGLAHELFSVGSRYQWCSISILVGFLCPLPFYFLHKKFPSLGMNHVNTAVLLYYIGYLCVGINSSIMSFFIIGFGSQWYLRRYHPNIFVKYNYLVSAALDGGTSVIVFIMSFAIFGAAGKSVDFPSYWGNNENGNYDLCLYTD</sequence>
<feature type="transmembrane region" description="Helical" evidence="10">
    <location>
        <begin position="694"/>
        <end position="720"/>
    </location>
</feature>
<dbReference type="NCBIfam" id="TIGR00728">
    <property type="entry name" value="OPT_sfam"/>
    <property type="match status" value="1"/>
</dbReference>
<evidence type="ECO:0000256" key="8">
    <source>
        <dbReference type="ARBA" id="ARBA00023136"/>
    </source>
</evidence>
<comment type="caution">
    <text evidence="11">The sequence shown here is derived from an EMBL/GenBank/DDBJ whole genome shotgun (WGS) entry which is preliminary data.</text>
</comment>
<comment type="subcellular location">
    <subcellularLocation>
        <location evidence="1">Membrane</location>
        <topology evidence="1">Multi-pass membrane protein</topology>
    </subcellularLocation>
</comment>
<dbReference type="PANTHER" id="PTHR22601">
    <property type="entry name" value="ISP4 LIKE PROTEIN"/>
    <property type="match status" value="1"/>
</dbReference>
<keyword evidence="8 10" id="KW-0472">Membrane</keyword>
<feature type="transmembrane region" description="Helical" evidence="10">
    <location>
        <begin position="151"/>
        <end position="172"/>
    </location>
</feature>
<feature type="transmembrane region" description="Helical" evidence="10">
    <location>
        <begin position="581"/>
        <end position="603"/>
    </location>
</feature>
<gene>
    <name evidence="11" type="ORF">N7493_001803</name>
</gene>
<keyword evidence="4 10" id="KW-0812">Transmembrane</keyword>
<reference evidence="11" key="2">
    <citation type="submission" date="2023-01" db="EMBL/GenBank/DDBJ databases">
        <authorList>
            <person name="Petersen C."/>
        </authorList>
    </citation>
    <scope>NUCLEOTIDE SEQUENCE</scope>
    <source>
        <strain evidence="11">IBT 17514</strain>
    </source>
</reference>
<proteinExistence type="inferred from homology"/>
<evidence type="ECO:0000256" key="4">
    <source>
        <dbReference type="ARBA" id="ARBA00022692"/>
    </source>
</evidence>
<evidence type="ECO:0000256" key="7">
    <source>
        <dbReference type="ARBA" id="ARBA00022989"/>
    </source>
</evidence>
<evidence type="ECO:0000256" key="1">
    <source>
        <dbReference type="ARBA" id="ARBA00004141"/>
    </source>
</evidence>
<feature type="region of interest" description="Disordered" evidence="9">
    <location>
        <begin position="1"/>
        <end position="25"/>
    </location>
</feature>
<dbReference type="GO" id="GO:0035673">
    <property type="term" value="F:oligopeptide transmembrane transporter activity"/>
    <property type="evidence" value="ECO:0007669"/>
    <property type="project" value="InterPro"/>
</dbReference>
<feature type="transmembrane region" description="Helical" evidence="10">
    <location>
        <begin position="732"/>
        <end position="758"/>
    </location>
</feature>
<feature type="transmembrane region" description="Helical" evidence="10">
    <location>
        <begin position="477"/>
        <end position="497"/>
    </location>
</feature>
<dbReference type="Pfam" id="PF03169">
    <property type="entry name" value="OPT"/>
    <property type="match status" value="1"/>
</dbReference>
<evidence type="ECO:0000256" key="6">
    <source>
        <dbReference type="ARBA" id="ARBA00022927"/>
    </source>
</evidence>
<evidence type="ECO:0000313" key="12">
    <source>
        <dbReference type="Proteomes" id="UP001215712"/>
    </source>
</evidence>
<feature type="transmembrane region" description="Helical" evidence="10">
    <location>
        <begin position="184"/>
        <end position="204"/>
    </location>
</feature>
<feature type="transmembrane region" description="Helical" evidence="10">
    <location>
        <begin position="109"/>
        <end position="130"/>
    </location>
</feature>
<name>A0AAD6N0A2_9EURO</name>